<dbReference type="Pfam" id="PF00211">
    <property type="entry name" value="Guanylate_cyc"/>
    <property type="match status" value="1"/>
</dbReference>
<keyword evidence="2" id="KW-0597">Phosphoprotein</keyword>
<gene>
    <name evidence="5" type="ORF">WMG39_07705</name>
</gene>
<evidence type="ECO:0000259" key="4">
    <source>
        <dbReference type="PROSITE" id="PS50125"/>
    </source>
</evidence>
<dbReference type="SMART" id="SM00044">
    <property type="entry name" value="CYCc"/>
    <property type="match status" value="1"/>
</dbReference>
<feature type="modified residue" description="4-aspartylphosphate" evidence="2">
    <location>
        <position position="56"/>
    </location>
</feature>
<organism evidence="5 6">
    <name type="scientific">Microcoleus anatoxicus PTRS2</name>
    <dbReference type="NCBI Taxonomy" id="2705321"/>
    <lineage>
        <taxon>Bacteria</taxon>
        <taxon>Bacillati</taxon>
        <taxon>Cyanobacteriota</taxon>
        <taxon>Cyanophyceae</taxon>
        <taxon>Oscillatoriophycideae</taxon>
        <taxon>Oscillatoriales</taxon>
        <taxon>Microcoleaceae</taxon>
        <taxon>Microcoleus</taxon>
        <taxon>Microcoleus anatoxicus</taxon>
    </lineage>
</organism>
<proteinExistence type="inferred from homology"/>
<name>A0ABU8YKE9_9CYAN</name>
<evidence type="ECO:0000256" key="1">
    <source>
        <dbReference type="ARBA" id="ARBA00005381"/>
    </source>
</evidence>
<dbReference type="PANTHER" id="PTHR43081:SF1">
    <property type="entry name" value="ADENYLATE CYCLASE, TERMINAL-DIFFERENTIATION SPECIFIC"/>
    <property type="match status" value="1"/>
</dbReference>
<protein>
    <submittedName>
        <fullName evidence="5">Response regulator</fullName>
    </submittedName>
</protein>
<comment type="similarity">
    <text evidence="1">Belongs to the adenylyl cyclase class-3 family.</text>
</comment>
<dbReference type="SUPFAM" id="SSF52172">
    <property type="entry name" value="CheY-like"/>
    <property type="match status" value="1"/>
</dbReference>
<dbReference type="PROSITE" id="PS50125">
    <property type="entry name" value="GUANYLATE_CYCLASE_2"/>
    <property type="match status" value="1"/>
</dbReference>
<keyword evidence="6" id="KW-1185">Reference proteome</keyword>
<dbReference type="InterPro" id="IPR029787">
    <property type="entry name" value="Nucleotide_cyclase"/>
</dbReference>
<dbReference type="InterPro" id="IPR001789">
    <property type="entry name" value="Sig_transdc_resp-reg_receiver"/>
</dbReference>
<reference evidence="5 6" key="1">
    <citation type="journal article" date="2020" name="Harmful Algae">
        <title>Molecular and morphological characterization of a novel dihydroanatoxin-a producing Microcoleus species (cyanobacteria) from the Russian River, California, USA.</title>
        <authorList>
            <person name="Conklin K.Y."/>
            <person name="Stancheva R."/>
            <person name="Otten T.G."/>
            <person name="Fadness R."/>
            <person name="Boyer G.L."/>
            <person name="Read B."/>
            <person name="Zhang X."/>
            <person name="Sheath R.G."/>
        </authorList>
    </citation>
    <scope>NUCLEOTIDE SEQUENCE [LARGE SCALE GENOMIC DNA]</scope>
    <source>
        <strain evidence="5 6">PTRS2</strain>
    </source>
</reference>
<dbReference type="CDD" id="cd17538">
    <property type="entry name" value="REC_D1_PleD-like"/>
    <property type="match status" value="1"/>
</dbReference>
<dbReference type="SMART" id="SM00448">
    <property type="entry name" value="REC"/>
    <property type="match status" value="1"/>
</dbReference>
<dbReference type="Gene3D" id="3.30.70.1230">
    <property type="entry name" value="Nucleotide cyclase"/>
    <property type="match status" value="1"/>
</dbReference>
<dbReference type="PANTHER" id="PTHR43081">
    <property type="entry name" value="ADENYLATE CYCLASE, TERMINAL-DIFFERENTIATION SPECIFIC-RELATED"/>
    <property type="match status" value="1"/>
</dbReference>
<accession>A0ABU8YKE9</accession>
<dbReference type="InterPro" id="IPR011006">
    <property type="entry name" value="CheY-like_superfamily"/>
</dbReference>
<dbReference type="Proteomes" id="UP001384579">
    <property type="component" value="Unassembled WGS sequence"/>
</dbReference>
<evidence type="ECO:0000259" key="3">
    <source>
        <dbReference type="PROSITE" id="PS50110"/>
    </source>
</evidence>
<dbReference type="PROSITE" id="PS50110">
    <property type="entry name" value="RESPONSE_REGULATORY"/>
    <property type="match status" value="1"/>
</dbReference>
<dbReference type="InterPro" id="IPR050697">
    <property type="entry name" value="Adenylyl/Guanylyl_Cyclase_3/4"/>
</dbReference>
<comment type="caution">
    <text evidence="5">The sequence shown here is derived from an EMBL/GenBank/DDBJ whole genome shotgun (WGS) entry which is preliminary data.</text>
</comment>
<evidence type="ECO:0000313" key="6">
    <source>
        <dbReference type="Proteomes" id="UP001384579"/>
    </source>
</evidence>
<feature type="domain" description="Response regulatory" evidence="3">
    <location>
        <begin position="7"/>
        <end position="123"/>
    </location>
</feature>
<dbReference type="InterPro" id="IPR001054">
    <property type="entry name" value="A/G_cyclase"/>
</dbReference>
<evidence type="ECO:0000256" key="2">
    <source>
        <dbReference type="PROSITE-ProRule" id="PRU00169"/>
    </source>
</evidence>
<dbReference type="SUPFAM" id="SSF55073">
    <property type="entry name" value="Nucleotide cyclase"/>
    <property type="match status" value="1"/>
</dbReference>
<dbReference type="CDD" id="cd07302">
    <property type="entry name" value="CHD"/>
    <property type="match status" value="1"/>
</dbReference>
<feature type="domain" description="Guanylate cyclase" evidence="4">
    <location>
        <begin position="194"/>
        <end position="324"/>
    </location>
</feature>
<evidence type="ECO:0000313" key="5">
    <source>
        <dbReference type="EMBL" id="MEK0184741.1"/>
    </source>
</evidence>
<dbReference type="Pfam" id="PF00072">
    <property type="entry name" value="Response_reg"/>
    <property type="match status" value="1"/>
</dbReference>
<dbReference type="Gene3D" id="3.40.50.2300">
    <property type="match status" value="1"/>
</dbReference>
<dbReference type="RefSeq" id="WP_340520727.1">
    <property type="nucleotide sequence ID" value="NZ_JBBLXS010000070.1"/>
</dbReference>
<dbReference type="EMBL" id="JBBLXS010000070">
    <property type="protein sequence ID" value="MEK0184741.1"/>
    <property type="molecule type" value="Genomic_DNA"/>
</dbReference>
<sequence length="487" mass="54434">MSNKSPYILLVDDEPANLILLEELLQLKGYTTFSAVSGNEALSQAKVHPPDLILLDIMMPELNGFDVCDRLRKDPTLQTVPIIFLTALDDDTSRLKGLEMMADDYLTKPFNSRLLLAKVENILQLSQMRSQVVSSEFNQQVKEQSKRQIAAAWEANEYLSEKFHLFVPEQLLERIAPQGVESIQLGNVTEEELTILFCDIRGFTAIAESQEARETFEWLNALFTKMSDCISSHGGFIDKYLGDAIMAVFDRPNSNAKDAIEASVAIQKSLQEFNADRHKYNLSSPVNIGTGIHTGIGMIGTLGSDRRMDSTVIGDVVNTASRLENFTKIYGCTIIVSEKALLHAREFVNSTNSHSDSQEHLLLKCQLPGKTQETLVSSSQTTVMDNQLPSTNYYYRWIDRVTPRGKQQAIDIYEVWSSSSPDCEVKQLTQALFNKGIQGWQAGKYVAALGYFQQLAAQNPVDTVVNLYIERCQQKLGLLPASQNPNS</sequence>